<reference evidence="1" key="1">
    <citation type="submission" date="2018-01" db="EMBL/GenBank/DDBJ databases">
        <authorList>
            <person name="Krukenberg V."/>
        </authorList>
    </citation>
    <scope>NUCLEOTIDE SEQUENCE</scope>
    <source>
        <strain evidence="1">E20ANME2</strain>
    </source>
</reference>
<dbReference type="Proteomes" id="UP000248329">
    <property type="component" value="Unassembled WGS sequence"/>
</dbReference>
<gene>
    <name evidence="1" type="ORF">C4B59_11205</name>
</gene>
<evidence type="ECO:0000313" key="1">
    <source>
        <dbReference type="EMBL" id="PXF59457.1"/>
    </source>
</evidence>
<protein>
    <submittedName>
        <fullName evidence="1">Uncharacterized protein</fullName>
    </submittedName>
</protein>
<dbReference type="EMBL" id="PQXF01000024">
    <property type="protein sequence ID" value="PXF59457.1"/>
    <property type="molecule type" value="Genomic_DNA"/>
</dbReference>
<comment type="caution">
    <text evidence="1">The sequence shown here is derived from an EMBL/GenBank/DDBJ whole genome shotgun (WGS) entry which is preliminary data.</text>
</comment>
<name>A0AC61L0T3_9EURY</name>
<accession>A0AC61L0T3</accession>
<evidence type="ECO:0000313" key="2">
    <source>
        <dbReference type="Proteomes" id="UP000248329"/>
    </source>
</evidence>
<sequence length="157" mass="17646">MRVVADTDLLSALFKIGRTNLIYEVLAADKIYITHAVFEELAKAPFFHDFVRKVEGIELVSVDKIPQDIQSAMLGKGESESIWYALKTNSILLSNDKKVGEFAEDLGANVLDIVSFLLLCRDIGILGANDIEHVIKMLEKHDYMGFSQEQKRLLMGE</sequence>
<proteinExistence type="predicted"/>
<organism evidence="1 2">
    <name type="scientific">Candidatus Methanogaster sp</name>
    <dbReference type="NCBI Taxonomy" id="3386292"/>
    <lineage>
        <taxon>Archaea</taxon>
        <taxon>Methanobacteriati</taxon>
        <taxon>Methanobacteriota</taxon>
        <taxon>Stenosarchaea group</taxon>
        <taxon>Methanomicrobia</taxon>
        <taxon>Methanosarcinales</taxon>
        <taxon>ANME-2 cluster</taxon>
        <taxon>Candidatus Methanogasteraceae</taxon>
        <taxon>Candidatus Methanogaster</taxon>
    </lineage>
</organism>